<feature type="compositionally biased region" description="Basic and acidic residues" evidence="1">
    <location>
        <begin position="326"/>
        <end position="335"/>
    </location>
</feature>
<feature type="compositionally biased region" description="Basic and acidic residues" evidence="1">
    <location>
        <begin position="287"/>
        <end position="309"/>
    </location>
</feature>
<name>A0A6J4KQ11_9BACT</name>
<organism evidence="2">
    <name type="scientific">uncultured Gemmatimonadota bacterium</name>
    <dbReference type="NCBI Taxonomy" id="203437"/>
    <lineage>
        <taxon>Bacteria</taxon>
        <taxon>Pseudomonadati</taxon>
        <taxon>Gemmatimonadota</taxon>
        <taxon>environmental samples</taxon>
    </lineage>
</organism>
<feature type="region of interest" description="Disordered" evidence="1">
    <location>
        <begin position="246"/>
        <end position="335"/>
    </location>
</feature>
<dbReference type="AlphaFoldDB" id="A0A6J4KQ11"/>
<reference evidence="2" key="1">
    <citation type="submission" date="2020-02" db="EMBL/GenBank/DDBJ databases">
        <authorList>
            <person name="Meier V. D."/>
        </authorList>
    </citation>
    <scope>NUCLEOTIDE SEQUENCE</scope>
    <source>
        <strain evidence="2">AVDCRST_MAG68</strain>
    </source>
</reference>
<evidence type="ECO:0000256" key="1">
    <source>
        <dbReference type="SAM" id="MobiDB-lite"/>
    </source>
</evidence>
<dbReference type="EMBL" id="CADCTW010000072">
    <property type="protein sequence ID" value="CAA9311420.1"/>
    <property type="molecule type" value="Genomic_DNA"/>
</dbReference>
<sequence>AFSPHRAPRPCRAPPYTGHRRDVRLRPGLAHRGVRPRDRPGSPRRIQPPVLQRRVPGRRPQHPGAHRGRHPRLRGEDGEAAGAGEDLPRPHLRLLRHRLVRPPAPAGALHRRHELRGAGRALGGRAAHRRAGPHRGRAGGRGPGARGPADRLDGRGGAGGAGVGDERQLELRLAGLHERRRPDGAGPVRAGLAAHRGRVPPRGRQQRALGLQPQRRQPAHELGHRRFALELVRQLLPGRQLRGLRGRARLQRPAPVGRRVAGPGGHVRRPLGGPHALRPGGALPHQAHPDRRVRIGRGERRRQGALDPRRVRHAPLAPQRGGRRLVQHEQGDGLADRLQRRLARRLPRRDERPGDHGRVPV</sequence>
<gene>
    <name evidence="2" type="ORF">AVDCRST_MAG68-1243</name>
</gene>
<feature type="compositionally biased region" description="Basic residues" evidence="1">
    <location>
        <begin position="126"/>
        <end position="138"/>
    </location>
</feature>
<accession>A0A6J4KQ11</accession>
<feature type="compositionally biased region" description="Basic residues" evidence="1">
    <location>
        <begin position="195"/>
        <end position="205"/>
    </location>
</feature>
<feature type="non-terminal residue" evidence="2">
    <location>
        <position position="1"/>
    </location>
</feature>
<feature type="compositionally biased region" description="Basic residues" evidence="1">
    <location>
        <begin position="55"/>
        <end position="72"/>
    </location>
</feature>
<feature type="region of interest" description="Disordered" evidence="1">
    <location>
        <begin position="1"/>
        <end position="90"/>
    </location>
</feature>
<protein>
    <submittedName>
        <fullName evidence="2">GH26</fullName>
    </submittedName>
</protein>
<feature type="compositionally biased region" description="Basic and acidic residues" evidence="1">
    <location>
        <begin position="164"/>
        <end position="183"/>
    </location>
</feature>
<proteinExistence type="predicted"/>
<evidence type="ECO:0000313" key="2">
    <source>
        <dbReference type="EMBL" id="CAA9311420.1"/>
    </source>
</evidence>
<feature type="region of interest" description="Disordered" evidence="1">
    <location>
        <begin position="121"/>
        <end position="220"/>
    </location>
</feature>
<feature type="non-terminal residue" evidence="2">
    <location>
        <position position="361"/>
    </location>
</feature>